<dbReference type="GO" id="GO:0005096">
    <property type="term" value="F:GTPase activator activity"/>
    <property type="evidence" value="ECO:0007669"/>
    <property type="project" value="InterPro"/>
</dbReference>
<dbReference type="Proteomes" id="UP000792457">
    <property type="component" value="Unassembled WGS sequence"/>
</dbReference>
<keyword evidence="1" id="KW-0479">Metal-binding</keyword>
<dbReference type="Gene3D" id="1.20.1270.60">
    <property type="entry name" value="Arfaptin homology (AH) domain/BAR domain"/>
    <property type="match status" value="1"/>
</dbReference>
<keyword evidence="2" id="KW-0677">Repeat</keyword>
<evidence type="ECO:0000256" key="2">
    <source>
        <dbReference type="ARBA" id="ARBA00022737"/>
    </source>
</evidence>
<proteinExistence type="predicted"/>
<dbReference type="InterPro" id="IPR004148">
    <property type="entry name" value="BAR_dom"/>
</dbReference>
<keyword evidence="4" id="KW-0862">Zinc</keyword>
<comment type="caution">
    <text evidence="8">The sequence shown here is derived from an EMBL/GenBank/DDBJ whole genome shotgun (WGS) entry which is preliminary data.</text>
</comment>
<dbReference type="PANTHER" id="PTHR23180">
    <property type="entry name" value="CENTAURIN/ARF"/>
    <property type="match status" value="1"/>
</dbReference>
<dbReference type="FunFam" id="1.20.1270.60:FF:000025">
    <property type="entry name" value="arf-GAP with coiled-coil, ANK repeat and PH domain-containing protein 2"/>
    <property type="match status" value="1"/>
</dbReference>
<keyword evidence="9" id="KW-1185">Reference proteome</keyword>
<dbReference type="GO" id="GO:0005737">
    <property type="term" value="C:cytoplasm"/>
    <property type="evidence" value="ECO:0007669"/>
    <property type="project" value="InterPro"/>
</dbReference>
<feature type="domain" description="PH" evidence="7">
    <location>
        <begin position="264"/>
        <end position="304"/>
    </location>
</feature>
<dbReference type="Pfam" id="PF16746">
    <property type="entry name" value="BAR_3"/>
    <property type="match status" value="1"/>
</dbReference>
<dbReference type="PROSITE" id="PS50003">
    <property type="entry name" value="PH_DOMAIN"/>
    <property type="match status" value="1"/>
</dbReference>
<name>A0A8K0K8D4_LADFU</name>
<evidence type="ECO:0000313" key="8">
    <source>
        <dbReference type="EMBL" id="KAG8230296.1"/>
    </source>
</evidence>
<reference evidence="8" key="2">
    <citation type="submission" date="2017-10" db="EMBL/GenBank/DDBJ databases">
        <title>Ladona fulva Genome sequencing and assembly.</title>
        <authorList>
            <person name="Murali S."/>
            <person name="Richards S."/>
            <person name="Bandaranaike D."/>
            <person name="Bellair M."/>
            <person name="Blankenburg K."/>
            <person name="Chao H."/>
            <person name="Dinh H."/>
            <person name="Doddapaneni H."/>
            <person name="Dugan-Rocha S."/>
            <person name="Elkadiri S."/>
            <person name="Gnanaolivu R."/>
            <person name="Hernandez B."/>
            <person name="Skinner E."/>
            <person name="Javaid M."/>
            <person name="Lee S."/>
            <person name="Li M."/>
            <person name="Ming W."/>
            <person name="Munidasa M."/>
            <person name="Muniz J."/>
            <person name="Nguyen L."/>
            <person name="Hughes D."/>
            <person name="Osuji N."/>
            <person name="Pu L.-L."/>
            <person name="Puazo M."/>
            <person name="Qu C."/>
            <person name="Quiroz J."/>
            <person name="Raj R."/>
            <person name="Weissenberger G."/>
            <person name="Xin Y."/>
            <person name="Zou X."/>
            <person name="Han Y."/>
            <person name="Worley K."/>
            <person name="Muzny D."/>
            <person name="Gibbs R."/>
        </authorList>
    </citation>
    <scope>NUCLEOTIDE SEQUENCE</scope>
    <source>
        <strain evidence="8">Sampled in the wild</strain>
    </source>
</reference>
<keyword evidence="3" id="KW-0863">Zinc-finger</keyword>
<dbReference type="InterPro" id="IPR027267">
    <property type="entry name" value="AH/BAR_dom_sf"/>
</dbReference>
<dbReference type="InterPro" id="IPR045258">
    <property type="entry name" value="ACAP1/2/3-like"/>
</dbReference>
<dbReference type="GO" id="GO:0008270">
    <property type="term" value="F:zinc ion binding"/>
    <property type="evidence" value="ECO:0007669"/>
    <property type="project" value="UniProtKB-KW"/>
</dbReference>
<dbReference type="EMBL" id="KZ308477">
    <property type="protein sequence ID" value="KAG8230296.1"/>
    <property type="molecule type" value="Genomic_DNA"/>
</dbReference>
<organism evidence="8 9">
    <name type="scientific">Ladona fulva</name>
    <name type="common">Scarce chaser dragonfly</name>
    <name type="synonym">Libellula fulva</name>
    <dbReference type="NCBI Taxonomy" id="123851"/>
    <lineage>
        <taxon>Eukaryota</taxon>
        <taxon>Metazoa</taxon>
        <taxon>Ecdysozoa</taxon>
        <taxon>Arthropoda</taxon>
        <taxon>Hexapoda</taxon>
        <taxon>Insecta</taxon>
        <taxon>Pterygota</taxon>
        <taxon>Palaeoptera</taxon>
        <taxon>Odonata</taxon>
        <taxon>Epiprocta</taxon>
        <taxon>Anisoptera</taxon>
        <taxon>Libelluloidea</taxon>
        <taxon>Libellulidae</taxon>
        <taxon>Ladona</taxon>
    </lineage>
</organism>
<gene>
    <name evidence="8" type="ORF">J437_LFUL017774</name>
</gene>
<accession>A0A8K0K8D4</accession>
<evidence type="ECO:0000256" key="5">
    <source>
        <dbReference type="ARBA" id="ARBA00023043"/>
    </source>
</evidence>
<dbReference type="Gene3D" id="2.30.29.30">
    <property type="entry name" value="Pleckstrin-homology domain (PH domain)/Phosphotyrosine-binding domain (PTB)"/>
    <property type="match status" value="1"/>
</dbReference>
<evidence type="ECO:0000259" key="7">
    <source>
        <dbReference type="PROSITE" id="PS50003"/>
    </source>
</evidence>
<dbReference type="PANTHER" id="PTHR23180:SF399">
    <property type="entry name" value="BLOWN FUSE, ISOFORM A-RELATED"/>
    <property type="match status" value="1"/>
</dbReference>
<evidence type="ECO:0000256" key="1">
    <source>
        <dbReference type="ARBA" id="ARBA00022723"/>
    </source>
</evidence>
<evidence type="ECO:0000256" key="4">
    <source>
        <dbReference type="ARBA" id="ARBA00022833"/>
    </source>
</evidence>
<dbReference type="AlphaFoldDB" id="A0A8K0K8D4"/>
<dbReference type="InterPro" id="IPR011993">
    <property type="entry name" value="PH-like_dom_sf"/>
</dbReference>
<dbReference type="OrthoDB" id="10070851at2759"/>
<dbReference type="CDD" id="cd07603">
    <property type="entry name" value="BAR_ACAPs"/>
    <property type="match status" value="1"/>
</dbReference>
<keyword evidence="6" id="KW-0175">Coiled coil</keyword>
<reference evidence="8" key="1">
    <citation type="submission" date="2013-04" db="EMBL/GenBank/DDBJ databases">
        <authorList>
            <person name="Qu J."/>
            <person name="Murali S.C."/>
            <person name="Bandaranaike D."/>
            <person name="Bellair M."/>
            <person name="Blankenburg K."/>
            <person name="Chao H."/>
            <person name="Dinh H."/>
            <person name="Doddapaneni H."/>
            <person name="Downs B."/>
            <person name="Dugan-Rocha S."/>
            <person name="Elkadiri S."/>
            <person name="Gnanaolivu R.D."/>
            <person name="Hernandez B."/>
            <person name="Javaid M."/>
            <person name="Jayaseelan J.C."/>
            <person name="Lee S."/>
            <person name="Li M."/>
            <person name="Ming W."/>
            <person name="Munidasa M."/>
            <person name="Muniz J."/>
            <person name="Nguyen L."/>
            <person name="Ongeri F."/>
            <person name="Osuji N."/>
            <person name="Pu L.-L."/>
            <person name="Puazo M."/>
            <person name="Qu C."/>
            <person name="Quiroz J."/>
            <person name="Raj R."/>
            <person name="Weissenberger G."/>
            <person name="Xin Y."/>
            <person name="Zou X."/>
            <person name="Han Y."/>
            <person name="Richards S."/>
            <person name="Worley K."/>
            <person name="Muzny D."/>
            <person name="Gibbs R."/>
        </authorList>
    </citation>
    <scope>NUCLEOTIDE SEQUENCE</scope>
    <source>
        <strain evidence="8">Sampled in the wild</strain>
    </source>
</reference>
<dbReference type="SUPFAM" id="SSF103657">
    <property type="entry name" value="BAR/IMD domain-like"/>
    <property type="match status" value="1"/>
</dbReference>
<sequence>MKPLVEYEECLRDSPKFRAVLEEQEADIEQLEQKLEKVVKTCSSMIDVGKNFVSHQSQFTNSLWDLSTYFKDDIEVMASLNKLIHSLQEMSKFQTILLDQASRTVLKNLNSFVKNDIKQTKESKHHFEKISADLDAALLRNSQASRTKTTEAEEALNILSATRLCFRHTALDYLHSLSHLQARKRHEVIGTLLSYMHACNTFFHQGSDLCQDLEPFFKKLANDLVKMRGDSGDLDRDTEVRHAAVTGKDIVPDISNGELPEGKSLCMEGYLFKRTSNAFKTWNRRWFSLQDNQLVYRKRSGFAQ</sequence>
<evidence type="ECO:0000313" key="9">
    <source>
        <dbReference type="Proteomes" id="UP000792457"/>
    </source>
</evidence>
<dbReference type="InterPro" id="IPR001849">
    <property type="entry name" value="PH_domain"/>
</dbReference>
<feature type="coiled-coil region" evidence="6">
    <location>
        <begin position="14"/>
        <end position="41"/>
    </location>
</feature>
<evidence type="ECO:0000256" key="6">
    <source>
        <dbReference type="SAM" id="Coils"/>
    </source>
</evidence>
<evidence type="ECO:0000256" key="3">
    <source>
        <dbReference type="ARBA" id="ARBA00022771"/>
    </source>
</evidence>
<keyword evidence="5" id="KW-0040">ANK repeat</keyword>
<protein>
    <recommendedName>
        <fullName evidence="7">PH domain-containing protein</fullName>
    </recommendedName>
</protein>